<dbReference type="PROSITE" id="PS51471">
    <property type="entry name" value="FE2OG_OXY"/>
    <property type="match status" value="1"/>
</dbReference>
<dbReference type="Gene3D" id="2.60.120.330">
    <property type="entry name" value="B-lactam Antibiotic, Isopenicillin N Synthase, Chain"/>
    <property type="match status" value="1"/>
</dbReference>
<evidence type="ECO:0000259" key="4">
    <source>
        <dbReference type="PROSITE" id="PS51471"/>
    </source>
</evidence>
<keyword evidence="3" id="KW-0560">Oxidoreductase</keyword>
<dbReference type="Proteomes" id="UP001604277">
    <property type="component" value="Unassembled WGS sequence"/>
</dbReference>
<evidence type="ECO:0000256" key="1">
    <source>
        <dbReference type="ARBA" id="ARBA00022723"/>
    </source>
</evidence>
<sequence>MCSNVQSKIPILEFSKENLNPGTNSSLSISHSVRGALESYGCFIAVYEKFTSDLHDEMFKSAKELFDLPMEAKVKNKSNFAGSGYGGNFSTMPLFEYLGIENGANLEATKNFTNIMWPDGNDSFCGTAHSYCKLLLELDHTVIQMVANSYELENFYNSFIESSFYLTRFMKYRVPKEDEINIGLLPHTDKNFMSIIHTNHVRGLEIETRAGEWIDLQPSPSTFLVIAGEPMMAWSNGRIHAPLHRVVIRGKEEKYSIGNFSLINGTVQVPEKLVNGENQLKFKPFSHPAFLEYCKQGGPTMESAIKSFSGI</sequence>
<dbReference type="GO" id="GO:0016706">
    <property type="term" value="F:2-oxoglutarate-dependent dioxygenase activity"/>
    <property type="evidence" value="ECO:0007669"/>
    <property type="project" value="UniProtKB-ARBA"/>
</dbReference>
<name>A0ABD1P4C5_9LAMI</name>
<evidence type="ECO:0000256" key="2">
    <source>
        <dbReference type="ARBA" id="ARBA00023004"/>
    </source>
</evidence>
<dbReference type="InterPro" id="IPR026992">
    <property type="entry name" value="DIOX_N"/>
</dbReference>
<dbReference type="InterPro" id="IPR044861">
    <property type="entry name" value="IPNS-like_FE2OG_OXY"/>
</dbReference>
<dbReference type="GO" id="GO:0046872">
    <property type="term" value="F:metal ion binding"/>
    <property type="evidence" value="ECO:0007669"/>
    <property type="project" value="UniProtKB-KW"/>
</dbReference>
<evidence type="ECO:0000256" key="3">
    <source>
        <dbReference type="RuleBase" id="RU003682"/>
    </source>
</evidence>
<dbReference type="InterPro" id="IPR027443">
    <property type="entry name" value="IPNS-like_sf"/>
</dbReference>
<evidence type="ECO:0000313" key="6">
    <source>
        <dbReference type="Proteomes" id="UP001604277"/>
    </source>
</evidence>
<dbReference type="Pfam" id="PF14226">
    <property type="entry name" value="DIOX_N"/>
    <property type="match status" value="1"/>
</dbReference>
<organism evidence="5 6">
    <name type="scientific">Forsythia ovata</name>
    <dbReference type="NCBI Taxonomy" id="205694"/>
    <lineage>
        <taxon>Eukaryota</taxon>
        <taxon>Viridiplantae</taxon>
        <taxon>Streptophyta</taxon>
        <taxon>Embryophyta</taxon>
        <taxon>Tracheophyta</taxon>
        <taxon>Spermatophyta</taxon>
        <taxon>Magnoliopsida</taxon>
        <taxon>eudicotyledons</taxon>
        <taxon>Gunneridae</taxon>
        <taxon>Pentapetalae</taxon>
        <taxon>asterids</taxon>
        <taxon>lamiids</taxon>
        <taxon>Lamiales</taxon>
        <taxon>Oleaceae</taxon>
        <taxon>Forsythieae</taxon>
        <taxon>Forsythia</taxon>
    </lineage>
</organism>
<accession>A0ABD1P4C5</accession>
<dbReference type="SUPFAM" id="SSF51197">
    <property type="entry name" value="Clavaminate synthase-like"/>
    <property type="match status" value="1"/>
</dbReference>
<protein>
    <submittedName>
        <fullName evidence="5">2-oxoglutarate (2OG) and Fe(II)-dependent oxygenase superfamily protein</fullName>
    </submittedName>
</protein>
<dbReference type="PANTHER" id="PTHR47990">
    <property type="entry name" value="2-OXOGLUTARATE (2OG) AND FE(II)-DEPENDENT OXYGENASE SUPERFAMILY PROTEIN-RELATED"/>
    <property type="match status" value="1"/>
</dbReference>
<reference evidence="6" key="1">
    <citation type="submission" date="2024-07" db="EMBL/GenBank/DDBJ databases">
        <title>Two chromosome-level genome assemblies of Korean endemic species Abeliophyllum distichum and Forsythia ovata (Oleaceae).</title>
        <authorList>
            <person name="Jang H."/>
        </authorList>
    </citation>
    <scope>NUCLEOTIDE SEQUENCE [LARGE SCALE GENOMIC DNA]</scope>
</reference>
<keyword evidence="6" id="KW-1185">Reference proteome</keyword>
<comment type="similarity">
    <text evidence="3">Belongs to the iron/ascorbate-dependent oxidoreductase family.</text>
</comment>
<dbReference type="AlphaFoldDB" id="A0ABD1P4C5"/>
<dbReference type="InterPro" id="IPR050231">
    <property type="entry name" value="Iron_ascorbate_oxido_reductase"/>
</dbReference>
<comment type="caution">
    <text evidence="5">The sequence shown here is derived from an EMBL/GenBank/DDBJ whole genome shotgun (WGS) entry which is preliminary data.</text>
</comment>
<dbReference type="GO" id="GO:0009805">
    <property type="term" value="P:coumarin biosynthetic process"/>
    <property type="evidence" value="ECO:0007669"/>
    <property type="project" value="UniProtKB-ARBA"/>
</dbReference>
<dbReference type="GO" id="GO:0002238">
    <property type="term" value="P:response to molecule of fungal origin"/>
    <property type="evidence" value="ECO:0007669"/>
    <property type="project" value="UniProtKB-ARBA"/>
</dbReference>
<dbReference type="Pfam" id="PF03171">
    <property type="entry name" value="2OG-FeII_Oxy"/>
    <property type="match status" value="1"/>
</dbReference>
<dbReference type="EMBL" id="JBFOLJ010000027">
    <property type="protein sequence ID" value="KAL2458716.1"/>
    <property type="molecule type" value="Genomic_DNA"/>
</dbReference>
<dbReference type="InterPro" id="IPR005123">
    <property type="entry name" value="Oxoglu/Fe-dep_dioxygenase_dom"/>
</dbReference>
<keyword evidence="1 3" id="KW-0479">Metal-binding</keyword>
<evidence type="ECO:0000313" key="5">
    <source>
        <dbReference type="EMBL" id="KAL2458716.1"/>
    </source>
</evidence>
<feature type="domain" description="Fe2OG dioxygenase" evidence="4">
    <location>
        <begin position="163"/>
        <end position="265"/>
    </location>
</feature>
<proteinExistence type="inferred from homology"/>
<gene>
    <name evidence="5" type="ORF">Fot_55505</name>
</gene>
<keyword evidence="2 3" id="KW-0408">Iron</keyword>